<dbReference type="RefSeq" id="XP_060304647.1">
    <property type="nucleotide sequence ID" value="XM_060464759.1"/>
</dbReference>
<evidence type="ECO:0000313" key="1">
    <source>
        <dbReference type="EMBL" id="KAK1505933.1"/>
    </source>
</evidence>
<sequence>MDEEKECEEYMRMVKANERNGTASYEDKLVASHCVQQNKDLECSATSDLDDMNTAHSAFNILNQIVIHLKHQSREHEAYTNGLKKTLQWRYSGDEDNRSGQVDIDLVGYSQRLQLNSVDEAITVMVPLVMTCPVFLSDFASFRHVMALTGFIQDDVQPLAEGKFGAFFRMYTSDFASMKRPDVLHLSDALDRGFFSRSGLGLRSRPPPRE</sequence>
<gene>
    <name evidence="1" type="ORF">CCOS01_16623</name>
</gene>
<keyword evidence="2" id="KW-1185">Reference proteome</keyword>
<accession>A0AAI9YF34</accession>
<protein>
    <submittedName>
        <fullName evidence="1">Uncharacterized protein</fullName>
    </submittedName>
</protein>
<comment type="caution">
    <text evidence="1">The sequence shown here is derived from an EMBL/GenBank/DDBJ whole genome shotgun (WGS) entry which is preliminary data.</text>
</comment>
<dbReference type="AlphaFoldDB" id="A0AAI9YF34"/>
<dbReference type="Proteomes" id="UP001240678">
    <property type="component" value="Unassembled WGS sequence"/>
</dbReference>
<dbReference type="EMBL" id="MOOE01000032">
    <property type="protein sequence ID" value="KAK1505933.1"/>
    <property type="molecule type" value="Genomic_DNA"/>
</dbReference>
<evidence type="ECO:0000313" key="2">
    <source>
        <dbReference type="Proteomes" id="UP001240678"/>
    </source>
</evidence>
<organism evidence="1 2">
    <name type="scientific">Colletotrichum costaricense</name>
    <dbReference type="NCBI Taxonomy" id="1209916"/>
    <lineage>
        <taxon>Eukaryota</taxon>
        <taxon>Fungi</taxon>
        <taxon>Dikarya</taxon>
        <taxon>Ascomycota</taxon>
        <taxon>Pezizomycotina</taxon>
        <taxon>Sordariomycetes</taxon>
        <taxon>Hypocreomycetidae</taxon>
        <taxon>Glomerellales</taxon>
        <taxon>Glomerellaceae</taxon>
        <taxon>Colletotrichum</taxon>
        <taxon>Colletotrichum acutatum species complex</taxon>
    </lineage>
</organism>
<reference evidence="1 2" key="1">
    <citation type="submission" date="2016-10" db="EMBL/GenBank/DDBJ databases">
        <title>The genome sequence of Colletotrichum fioriniae PJ7.</title>
        <authorList>
            <person name="Baroncelli R."/>
        </authorList>
    </citation>
    <scope>NUCLEOTIDE SEQUENCE [LARGE SCALE GENOMIC DNA]</scope>
    <source>
        <strain evidence="1 2">IMI 309622</strain>
    </source>
</reference>
<dbReference type="GeneID" id="85348306"/>
<proteinExistence type="predicted"/>
<name>A0AAI9YF34_9PEZI</name>